<dbReference type="InterPro" id="IPR013320">
    <property type="entry name" value="ConA-like_dom_sf"/>
</dbReference>
<dbReference type="Proteomes" id="UP000321532">
    <property type="component" value="Unassembled WGS sequence"/>
</dbReference>
<evidence type="ECO:0000313" key="3">
    <source>
        <dbReference type="EMBL" id="GEO03501.1"/>
    </source>
</evidence>
<feature type="domain" description="GH16" evidence="2">
    <location>
        <begin position="33"/>
        <end position="310"/>
    </location>
</feature>
<evidence type="ECO:0000259" key="2">
    <source>
        <dbReference type="PROSITE" id="PS51762"/>
    </source>
</evidence>
<name>A0A512AUV8_9BACT</name>
<dbReference type="InterPro" id="IPR050546">
    <property type="entry name" value="Glycosyl_Hydrlase_16"/>
</dbReference>
<dbReference type="CDD" id="cd08023">
    <property type="entry name" value="GH16_laminarinase_like"/>
    <property type="match status" value="1"/>
</dbReference>
<reference evidence="3 4" key="1">
    <citation type="submission" date="2019-07" db="EMBL/GenBank/DDBJ databases">
        <title>Whole genome shotgun sequence of Adhaeribacter aerolatus NBRC 106133.</title>
        <authorList>
            <person name="Hosoyama A."/>
            <person name="Uohara A."/>
            <person name="Ohji S."/>
            <person name="Ichikawa N."/>
        </authorList>
    </citation>
    <scope>NUCLEOTIDE SEQUENCE [LARGE SCALE GENOMIC DNA]</scope>
    <source>
        <strain evidence="3 4">NBRC 106133</strain>
    </source>
</reference>
<protein>
    <submittedName>
        <fullName evidence="3">Glycosyl hydrolase family 16</fullName>
    </submittedName>
</protein>
<dbReference type="SUPFAM" id="SSF49899">
    <property type="entry name" value="Concanavalin A-like lectins/glucanases"/>
    <property type="match status" value="1"/>
</dbReference>
<dbReference type="Gene3D" id="2.60.120.200">
    <property type="match status" value="1"/>
</dbReference>
<comment type="caution">
    <text evidence="3">The sequence shown here is derived from an EMBL/GenBank/DDBJ whole genome shotgun (WGS) entry which is preliminary data.</text>
</comment>
<keyword evidence="3" id="KW-0378">Hydrolase</keyword>
<dbReference type="Pfam" id="PF00722">
    <property type="entry name" value="Glyco_hydro_16"/>
    <property type="match status" value="1"/>
</dbReference>
<keyword evidence="4" id="KW-1185">Reference proteome</keyword>
<dbReference type="PANTHER" id="PTHR10963">
    <property type="entry name" value="GLYCOSYL HYDROLASE-RELATED"/>
    <property type="match status" value="1"/>
</dbReference>
<evidence type="ECO:0000256" key="1">
    <source>
        <dbReference type="ARBA" id="ARBA00006865"/>
    </source>
</evidence>
<evidence type="ECO:0000313" key="4">
    <source>
        <dbReference type="Proteomes" id="UP000321532"/>
    </source>
</evidence>
<dbReference type="PANTHER" id="PTHR10963:SF24">
    <property type="entry name" value="GLYCOSIDASE C21B10.07-RELATED"/>
    <property type="match status" value="1"/>
</dbReference>
<accession>A0A512AUV8</accession>
<dbReference type="GO" id="GO:0009251">
    <property type="term" value="P:glucan catabolic process"/>
    <property type="evidence" value="ECO:0007669"/>
    <property type="project" value="TreeGrafter"/>
</dbReference>
<organism evidence="3 4">
    <name type="scientific">Adhaeribacter aerolatus</name>
    <dbReference type="NCBI Taxonomy" id="670289"/>
    <lineage>
        <taxon>Bacteria</taxon>
        <taxon>Pseudomonadati</taxon>
        <taxon>Bacteroidota</taxon>
        <taxon>Cytophagia</taxon>
        <taxon>Cytophagales</taxon>
        <taxon>Hymenobacteraceae</taxon>
        <taxon>Adhaeribacter</taxon>
    </lineage>
</organism>
<dbReference type="InterPro" id="IPR000757">
    <property type="entry name" value="Beta-glucanase-like"/>
</dbReference>
<dbReference type="AlphaFoldDB" id="A0A512AUV8"/>
<dbReference type="PROSITE" id="PS51762">
    <property type="entry name" value="GH16_2"/>
    <property type="match status" value="1"/>
</dbReference>
<dbReference type="OrthoDB" id="874568at2"/>
<comment type="similarity">
    <text evidence="1">Belongs to the glycosyl hydrolase 16 family.</text>
</comment>
<proteinExistence type="inferred from homology"/>
<dbReference type="RefSeq" id="WP_146895908.1">
    <property type="nucleotide sequence ID" value="NZ_BJYS01000006.1"/>
</dbReference>
<sequence>MTSLTGKKYLLLVGLVLAGISCKKDTLAVKTTPDSDNITNARPTAPTPAPTVAVTDSTYNPDNTTLTQGGWTLYFEDNFDNLDLTKWNIWTGGAFNNELQYYQPQNVAVTKGKLLISARKETVTGPTTPFDTTPKTFQYTSGRLESKKNVSASTATPRVRMMARLKLASGYGMWPAFWSYGDPWPTQGEIDMVEARGQEPTKYQTNYFYGKTANRNVVRNATGYLTADTDLTASYHVYELIWEKDKLTSYLDSKLVEEKTSGGYIPSLFGKSERITLNLAVGGGFFNNLDPAQIKTGTFYIDWVKVFTAL</sequence>
<gene>
    <name evidence="3" type="ORF">AAE02nite_11650</name>
</gene>
<dbReference type="EMBL" id="BJYS01000006">
    <property type="protein sequence ID" value="GEO03501.1"/>
    <property type="molecule type" value="Genomic_DNA"/>
</dbReference>
<dbReference type="GO" id="GO:0004553">
    <property type="term" value="F:hydrolase activity, hydrolyzing O-glycosyl compounds"/>
    <property type="evidence" value="ECO:0007669"/>
    <property type="project" value="InterPro"/>
</dbReference>
<dbReference type="PROSITE" id="PS51257">
    <property type="entry name" value="PROKAR_LIPOPROTEIN"/>
    <property type="match status" value="1"/>
</dbReference>